<protein>
    <submittedName>
        <fullName evidence="3">Uncharacterized protein LOC107115541</fullName>
    </submittedName>
</protein>
<dbReference type="RefSeq" id="XP_015272760.1">
    <property type="nucleotide sequence ID" value="XM_015417274.1"/>
</dbReference>
<sequence>MVASHPDTRNNAETRQLVPFLPSGPWKLASVSSCHSRSIFFLVRFLAYEKHLRDRVVVECLGSLARLKLNPRYFQNKYVSFAAVDKFGRSWPINQTLAAQCGYTILQDVWGSLEFRASLVSCYAQVVGDEQFSLTFQILAATSPEMHDAIPLVVPVKCSYGPWQPREILCEENYMEVSVRRDVPLISDGYLQDQPEDWAAAFPEVKAGPPSIWQIVFHMDTQKKEMQVEQAHAVGYGVNTTDSRIVLRASYNSTEAQKMEVHGVPFSVVRSSTYFKQRWMVLVIDTAVACPIDGVMYTDETITWTIPKDLSPLMVGVSNVKELRVEVGVDLSKLPAEEIAARGYLLASDKDAITLQIPIGAVGGTYKSYVAAGQLVTSYKINPFVEHLWEDDRRGVTKHTILKEISTPVQPAPIVIKDSSNIPLQLFNVSIGPFLPDVELVSVKVDDSGPWSLPEVEKQGCKVVGNRHPNSSNDFILQIPFDTPGVKKQYVSGPVRNYTLNVTFGFSVSPHTDPFEVPVTLVALVEDAVLPQATGSCDEEALYLVVRRGNVDQDWLPFVENTLLTRETAHQLGYTFHDNGRKLDYEVYSSGIVVTFRLLLKDPVTQAEMMDFSVSCSFSSKDLIGHRLKCGCQYMIGDALLLQYSPIEAPSPSVLPGVGLLALVLKLAR</sequence>
<organism evidence="2 3">
    <name type="scientific">Gekko japonicus</name>
    <name type="common">Schlegel's Japanese gecko</name>
    <dbReference type="NCBI Taxonomy" id="146911"/>
    <lineage>
        <taxon>Eukaryota</taxon>
        <taxon>Metazoa</taxon>
        <taxon>Chordata</taxon>
        <taxon>Craniata</taxon>
        <taxon>Vertebrata</taxon>
        <taxon>Euteleostomi</taxon>
        <taxon>Lepidosauria</taxon>
        <taxon>Squamata</taxon>
        <taxon>Bifurcata</taxon>
        <taxon>Gekkota</taxon>
        <taxon>Gekkonidae</taxon>
        <taxon>Gekkoninae</taxon>
        <taxon>Gekko</taxon>
    </lineage>
</organism>
<dbReference type="Pfam" id="PF26562">
    <property type="entry name" value="Ig-like"/>
    <property type="match status" value="1"/>
</dbReference>
<evidence type="ECO:0000313" key="3">
    <source>
        <dbReference type="RefSeq" id="XP_015272760.1"/>
    </source>
</evidence>
<name>A0ABM1KGC3_GEKJA</name>
<dbReference type="PANTHER" id="PTHR47130:SF3">
    <property type="entry name" value="ZONA PELLUCIDA PROTEIN"/>
    <property type="match status" value="1"/>
</dbReference>
<dbReference type="Proteomes" id="UP000694871">
    <property type="component" value="Unplaced"/>
</dbReference>
<dbReference type="InterPro" id="IPR058876">
    <property type="entry name" value="Ig-like_ZP"/>
</dbReference>
<keyword evidence="2" id="KW-1185">Reference proteome</keyword>
<feature type="non-terminal residue" evidence="3">
    <location>
        <position position="669"/>
    </location>
</feature>
<gene>
    <name evidence="3" type="primary">LOC107115541</name>
</gene>
<accession>A0ABM1KGC3</accession>
<reference evidence="3" key="1">
    <citation type="submission" date="2025-08" db="UniProtKB">
        <authorList>
            <consortium name="RefSeq"/>
        </authorList>
    </citation>
    <scope>IDENTIFICATION</scope>
</reference>
<dbReference type="PANTHER" id="PTHR47130">
    <property type="entry name" value="SI:DKEY-19B23.11-RELATED"/>
    <property type="match status" value="1"/>
</dbReference>
<evidence type="ECO:0000259" key="1">
    <source>
        <dbReference type="Pfam" id="PF26562"/>
    </source>
</evidence>
<dbReference type="GeneID" id="107115541"/>
<feature type="domain" description="ZP-domain containing protein Ig-like" evidence="1">
    <location>
        <begin position="411"/>
        <end position="527"/>
    </location>
</feature>
<proteinExistence type="predicted"/>
<evidence type="ECO:0000313" key="2">
    <source>
        <dbReference type="Proteomes" id="UP000694871"/>
    </source>
</evidence>